<dbReference type="AlphaFoldDB" id="A0A7I7MD36"/>
<organism evidence="2 3">
    <name type="scientific">Mycolicibacterium psychrotolerans</name>
    <dbReference type="NCBI Taxonomy" id="216929"/>
    <lineage>
        <taxon>Bacteria</taxon>
        <taxon>Bacillati</taxon>
        <taxon>Actinomycetota</taxon>
        <taxon>Actinomycetes</taxon>
        <taxon>Mycobacteriales</taxon>
        <taxon>Mycobacteriaceae</taxon>
        <taxon>Mycolicibacterium</taxon>
    </lineage>
</organism>
<dbReference type="FunFam" id="3.40.50.720:FF:000311">
    <property type="entry name" value="Ornithine cyclodeaminase"/>
    <property type="match status" value="1"/>
</dbReference>
<dbReference type="GO" id="GO:0019752">
    <property type="term" value="P:carboxylic acid metabolic process"/>
    <property type="evidence" value="ECO:0007669"/>
    <property type="project" value="UniProtKB-ARBA"/>
</dbReference>
<dbReference type="InterPro" id="IPR036291">
    <property type="entry name" value="NAD(P)-bd_dom_sf"/>
</dbReference>
<evidence type="ECO:0000256" key="1">
    <source>
        <dbReference type="ARBA" id="ARBA00008903"/>
    </source>
</evidence>
<accession>A0A7I7MD36</accession>
<evidence type="ECO:0000313" key="3">
    <source>
        <dbReference type="Proteomes" id="UP000466514"/>
    </source>
</evidence>
<dbReference type="InterPro" id="IPR023401">
    <property type="entry name" value="ODC_N"/>
</dbReference>
<dbReference type="Gene3D" id="3.30.1780.10">
    <property type="entry name" value="ornithine cyclodeaminase, domain 1"/>
    <property type="match status" value="1"/>
</dbReference>
<dbReference type="PANTHER" id="PTHR13812">
    <property type="entry name" value="KETIMINE REDUCTASE MU-CRYSTALLIN"/>
    <property type="match status" value="1"/>
</dbReference>
<name>A0A7I7MD36_9MYCO</name>
<dbReference type="PIRSF" id="PIRSF001439">
    <property type="entry name" value="CryM"/>
    <property type="match status" value="1"/>
</dbReference>
<keyword evidence="3" id="KW-1185">Reference proteome</keyword>
<evidence type="ECO:0000313" key="2">
    <source>
        <dbReference type="EMBL" id="BBX69916.1"/>
    </source>
</evidence>
<comment type="similarity">
    <text evidence="1">Belongs to the ornithine cyclodeaminase/mu-crystallin family.</text>
</comment>
<dbReference type="InterPro" id="IPR003462">
    <property type="entry name" value="ODC_Mu_crystall"/>
</dbReference>
<proteinExistence type="inferred from homology"/>
<dbReference type="SUPFAM" id="SSF51735">
    <property type="entry name" value="NAD(P)-binding Rossmann-fold domains"/>
    <property type="match status" value="1"/>
</dbReference>
<dbReference type="GO" id="GO:0016491">
    <property type="term" value="F:oxidoreductase activity"/>
    <property type="evidence" value="ECO:0007669"/>
    <property type="project" value="UniProtKB-ARBA"/>
</dbReference>
<protein>
    <submittedName>
        <fullName evidence="2">Cyclodeaminase</fullName>
    </submittedName>
</protein>
<dbReference type="Gene3D" id="3.40.50.720">
    <property type="entry name" value="NAD(P)-binding Rossmann-like Domain"/>
    <property type="match status" value="1"/>
</dbReference>
<dbReference type="PANTHER" id="PTHR13812:SF19">
    <property type="entry name" value="KETIMINE REDUCTASE MU-CRYSTALLIN"/>
    <property type="match status" value="1"/>
</dbReference>
<dbReference type="KEGG" id="mpsc:MPSYJ_33770"/>
<dbReference type="GO" id="GO:0005737">
    <property type="term" value="C:cytoplasm"/>
    <property type="evidence" value="ECO:0007669"/>
    <property type="project" value="TreeGrafter"/>
</dbReference>
<sequence>MSTRVVNAESIRGKVTFEDLVEPVSRAFAETSAGLADNGLIVMFPAERRELGDVYVKTGSLRGHDVYIVKVSPWFSANLERGQAQGGFVAVFDSATGHTLALLHDEHYLSDIRTAAAGAVAARMLAPPTVETVAVLGAGVQAYWQPLALYGERPFKTLSIWARSMPKAEVLKSRLREKLPDVEIWCSPDIESTVRRADVLITATQAREPLVRGEWLRRGAHVTAVGADDATKSELDATALRRAKVFVDAREIAEANGDVHRAIRTGRYSIDDVSGELGEVISGRKAGRTAVDDITVAKLVGLGAQDLVAAEVTLAKLS</sequence>
<dbReference type="Pfam" id="PF02423">
    <property type="entry name" value="OCD_Mu_crystall"/>
    <property type="match status" value="1"/>
</dbReference>
<dbReference type="Proteomes" id="UP000466514">
    <property type="component" value="Chromosome"/>
</dbReference>
<gene>
    <name evidence="2" type="ORF">MPSYJ_33770</name>
</gene>
<dbReference type="EMBL" id="AP022574">
    <property type="protein sequence ID" value="BBX69916.1"/>
    <property type="molecule type" value="Genomic_DNA"/>
</dbReference>
<reference evidence="2 3" key="1">
    <citation type="journal article" date="2019" name="Emerg. Microbes Infect.">
        <title>Comprehensive subspecies identification of 175 nontuberculous mycobacteria species based on 7547 genomic profiles.</title>
        <authorList>
            <person name="Matsumoto Y."/>
            <person name="Kinjo T."/>
            <person name="Motooka D."/>
            <person name="Nabeya D."/>
            <person name="Jung N."/>
            <person name="Uechi K."/>
            <person name="Horii T."/>
            <person name="Iida T."/>
            <person name="Fujita J."/>
            <person name="Nakamura S."/>
        </authorList>
    </citation>
    <scope>NUCLEOTIDE SEQUENCE [LARGE SCALE GENOMIC DNA]</scope>
    <source>
        <strain evidence="2 3">JCM 13323</strain>
    </source>
</reference>
<dbReference type="RefSeq" id="WP_163723290.1">
    <property type="nucleotide sequence ID" value="NZ_AP022574.1"/>
</dbReference>